<feature type="region of interest" description="Disordered" evidence="1">
    <location>
        <begin position="847"/>
        <end position="873"/>
    </location>
</feature>
<protein>
    <recommendedName>
        <fullName evidence="2">DUF7932 domain-containing protein</fullName>
    </recommendedName>
</protein>
<gene>
    <name evidence="3" type="ORF">N7G274_002815</name>
</gene>
<name>A0ABR4AHW3_9LECA</name>
<feature type="compositionally biased region" description="Gly residues" evidence="1">
    <location>
        <begin position="143"/>
        <end position="164"/>
    </location>
</feature>
<feature type="region of interest" description="Disordered" evidence="1">
    <location>
        <begin position="188"/>
        <end position="210"/>
    </location>
</feature>
<dbReference type="Proteomes" id="UP001590950">
    <property type="component" value="Unassembled WGS sequence"/>
</dbReference>
<sequence>MSLQIADKIKIAVDGEDGTVLSGNPGIRLVTDNEHRVVRFDTSRDGSHGRNAAPAIRGGPAGFMAVELWESNIIPEGIHARVLRCDARQQPPRSVEVPTKRDVLFTAIGGAGEAGNVGGDGQSGMDGSDGSPATREIDATPGTEGGNGGDAGQGTHGGNGGDGGFIEIHVDEDMTHLLFATHWDVQGGAGGAAGRHGQPGQGGRHGTGGAGHTWSELIGYRYECTSRCIGLTEPPTSTSVGRVTSRVGSGAMALAAPLSRQIVQGGNLQTMIAQAAIQWGALRQPRQNLHTGRCKCSGGPANMSCVGCEPIPIRTKFQRVAALDGRDGRPGASITTPLYPGVTGEEGTATIVVRMRNGMQQQYTSKYELELVDFDVEDENGDGIFEPGEYIYVRRIRVRNKGGMPSPTCRTPITVRPSLWLQPVSGAEGQALIPSSVGAGESVTLDDPIKILIKPNKTPPLVGSQFLEQDTLLLSAHMPWLDREMPNFKYSRTVTIQYPVEFRGFNFLKTMAQGSTSRVAFEVYNKSTKALGTATPSTRTLEVCSSFPTDCGSLLSPPNECANEVTRNVASAAPTTGASLSQAVRIRSDADSYRYVEISLGLILEDPVHEDDIGVVVEKNLVQQIKLRVQISSLYNHNPQSRFLLVTNVESTGTRVQAIQNFINNNLEMEVDRWNVSLYGGLDQPVEEGEGSPKNIITRYYGKSIIFLGDPFQFFGPGERDIAEFCNVRTLAQASLHGTSYYFIGSAGHPAYQRLAERLVFPMPYSMVNIAQSLPDSQKYNSRRDLIQSIKESRIVSDPGFEAYTVPVQGKWYRLGRANPNSEAKKLARYLRQQLPQERFLVAPMSESVDGQEPTGPCTTHIQSKESRRSKRNMGSLSIMQGISHQVSVIATEPRSNTSHLLDAYEKFMLVKTVPVSTRINILWTRAGVRTAGVQDGDSMSGFTYIFLSVLTDLNLEIQKFLHKAKWPNKVKCSNPSQERRNFLGTHLPTLFKLLDHQRAKTLIRPSDHIVELLQHAEASCLPQNKRHIAHATLLPLFQRRKHLQDILRSNIDRFLGCKRYTKKEISNFHSGALSLHSNIHSSKRDTGEVILRQVSEVTKKSMHQYEHGHRTASMMIPQTMYCSEQGLRDRWWGIEDASARLMEDTARARTELGRMILGVGVDGIGIEVEK</sequence>
<dbReference type="EMBL" id="JBEFKJ010000008">
    <property type="protein sequence ID" value="KAL2045040.1"/>
    <property type="molecule type" value="Genomic_DNA"/>
</dbReference>
<comment type="caution">
    <text evidence="3">The sequence shown here is derived from an EMBL/GenBank/DDBJ whole genome shotgun (WGS) entry which is preliminary data.</text>
</comment>
<feature type="domain" description="DUF7932" evidence="2">
    <location>
        <begin position="369"/>
        <end position="498"/>
    </location>
</feature>
<evidence type="ECO:0000313" key="3">
    <source>
        <dbReference type="EMBL" id="KAL2045040.1"/>
    </source>
</evidence>
<accession>A0ABR4AHW3</accession>
<keyword evidence="4" id="KW-1185">Reference proteome</keyword>
<feature type="region of interest" description="Disordered" evidence="1">
    <location>
        <begin position="111"/>
        <end position="165"/>
    </location>
</feature>
<evidence type="ECO:0000313" key="4">
    <source>
        <dbReference type="Proteomes" id="UP001590950"/>
    </source>
</evidence>
<evidence type="ECO:0000259" key="2">
    <source>
        <dbReference type="Pfam" id="PF25560"/>
    </source>
</evidence>
<organism evidence="3 4">
    <name type="scientific">Stereocaulon virgatum</name>
    <dbReference type="NCBI Taxonomy" id="373712"/>
    <lineage>
        <taxon>Eukaryota</taxon>
        <taxon>Fungi</taxon>
        <taxon>Dikarya</taxon>
        <taxon>Ascomycota</taxon>
        <taxon>Pezizomycotina</taxon>
        <taxon>Lecanoromycetes</taxon>
        <taxon>OSLEUM clade</taxon>
        <taxon>Lecanoromycetidae</taxon>
        <taxon>Lecanorales</taxon>
        <taxon>Lecanorineae</taxon>
        <taxon>Stereocaulaceae</taxon>
        <taxon>Stereocaulon</taxon>
    </lineage>
</organism>
<reference evidence="3 4" key="1">
    <citation type="submission" date="2024-09" db="EMBL/GenBank/DDBJ databases">
        <title>Rethinking Asexuality: The Enigmatic Case of Functional Sexual Genes in Lepraria (Stereocaulaceae).</title>
        <authorList>
            <person name="Doellman M."/>
            <person name="Sun Y."/>
            <person name="Barcenas-Pena A."/>
            <person name="Lumbsch H.T."/>
            <person name="Grewe F."/>
        </authorList>
    </citation>
    <scope>NUCLEOTIDE SEQUENCE [LARGE SCALE GENOMIC DNA]</scope>
    <source>
        <strain evidence="3 4">Mercado 3170</strain>
    </source>
</reference>
<dbReference type="Pfam" id="PF25560">
    <property type="entry name" value="DUF7932"/>
    <property type="match status" value="1"/>
</dbReference>
<dbReference type="InterPro" id="IPR057692">
    <property type="entry name" value="DUF7932"/>
</dbReference>
<evidence type="ECO:0000256" key="1">
    <source>
        <dbReference type="SAM" id="MobiDB-lite"/>
    </source>
</evidence>
<feature type="compositionally biased region" description="Gly residues" evidence="1">
    <location>
        <begin position="111"/>
        <end position="124"/>
    </location>
</feature>
<proteinExistence type="predicted"/>